<dbReference type="GO" id="GO:0005524">
    <property type="term" value="F:ATP binding"/>
    <property type="evidence" value="ECO:0007669"/>
    <property type="project" value="UniProtKB-KW"/>
</dbReference>
<name>U2J964_9SPHI</name>
<dbReference type="PANTHER" id="PTHR11361:SF99">
    <property type="entry name" value="DNA MISMATCH REPAIR PROTEIN"/>
    <property type="match status" value="1"/>
</dbReference>
<keyword evidence="1" id="KW-0547">Nucleotide-binding</keyword>
<evidence type="ECO:0000259" key="4">
    <source>
        <dbReference type="SMART" id="SM00534"/>
    </source>
</evidence>
<dbReference type="GO" id="GO:0005829">
    <property type="term" value="C:cytosol"/>
    <property type="evidence" value="ECO:0007669"/>
    <property type="project" value="TreeGrafter"/>
</dbReference>
<proteinExistence type="predicted"/>
<dbReference type="PANTHER" id="PTHR11361">
    <property type="entry name" value="DNA MISMATCH REPAIR PROTEIN MUTS FAMILY MEMBER"/>
    <property type="match status" value="1"/>
</dbReference>
<dbReference type="RefSeq" id="WP_021070697.1">
    <property type="nucleotide sequence ID" value="NZ_ATDL01000015.1"/>
</dbReference>
<keyword evidence="6" id="KW-1185">Reference proteome</keyword>
<dbReference type="Gene3D" id="1.10.1420.10">
    <property type="match status" value="1"/>
</dbReference>
<dbReference type="STRING" id="1346330.M472_10505"/>
<dbReference type="Gene3D" id="3.40.50.300">
    <property type="entry name" value="P-loop containing nucleotide triphosphate hydrolases"/>
    <property type="match status" value="1"/>
</dbReference>
<dbReference type="Proteomes" id="UP000016584">
    <property type="component" value="Unassembled WGS sequence"/>
</dbReference>
<dbReference type="OrthoDB" id="1097361at2"/>
<protein>
    <recommendedName>
        <fullName evidence="4">DNA mismatch repair proteins mutS family domain-containing protein</fullName>
    </recommendedName>
</protein>
<dbReference type="Pfam" id="PF05192">
    <property type="entry name" value="MutS_III"/>
    <property type="match status" value="1"/>
</dbReference>
<dbReference type="eggNOG" id="COG0249">
    <property type="taxonomic scope" value="Bacteria"/>
</dbReference>
<sequence>MKKFHTDNQTLEDLNVFGKFKKGSLFQLYNRTQTTRGEKLLERWLKEPFTEIAPIRDRQALIKELAAYPHDFPINLENLKKADTYLRQPIATNYVSSLGNLSLKKLKQLIGIDSEWEIFSSSLKATLSILKDLHTFITELNKQENKDTYRQAYQRIEYISKQLDSAEITALFSLDMADSIKDISSIHYTLSKMSNDGLKPVIELIDELDVVFGIREVMKERKLCFADFTVDYKSLYKVEKLRHPALKDAVSNNLTLSDDSTVLFLTGANMAGKSTFMKAVASSLYLSHVGLPIAAHSLTLTLKEGLFTSINVPDNLSKGYSHFYAEVKRVKMIAEEVAAQKKLLVIFDELFKGTNVKDALEATTAVSSAFASHNSSNFIISTHIIEAADILRVQHPNMQFKFLPTVMKDNRPTYTYTIEEGVSSDKHGLLILKNEGVFELIEK</sequence>
<organism evidence="5 6">
    <name type="scientific">Sphingobacterium paucimobilis HER1398</name>
    <dbReference type="NCBI Taxonomy" id="1346330"/>
    <lineage>
        <taxon>Bacteria</taxon>
        <taxon>Pseudomonadati</taxon>
        <taxon>Bacteroidota</taxon>
        <taxon>Sphingobacteriia</taxon>
        <taxon>Sphingobacteriales</taxon>
        <taxon>Sphingobacteriaceae</taxon>
        <taxon>Sphingobacterium</taxon>
    </lineage>
</organism>
<keyword evidence="2" id="KW-0067">ATP-binding</keyword>
<dbReference type="PATRIC" id="fig|1346330.5.peg.2540"/>
<evidence type="ECO:0000256" key="1">
    <source>
        <dbReference type="ARBA" id="ARBA00022741"/>
    </source>
</evidence>
<dbReference type="AlphaFoldDB" id="U2J964"/>
<evidence type="ECO:0000256" key="2">
    <source>
        <dbReference type="ARBA" id="ARBA00022840"/>
    </source>
</evidence>
<feature type="domain" description="DNA mismatch repair proteins mutS family" evidence="4">
    <location>
        <begin position="260"/>
        <end position="442"/>
    </location>
</feature>
<evidence type="ECO:0000256" key="3">
    <source>
        <dbReference type="ARBA" id="ARBA00023125"/>
    </source>
</evidence>
<evidence type="ECO:0000313" key="5">
    <source>
        <dbReference type="EMBL" id="ERJ59203.1"/>
    </source>
</evidence>
<dbReference type="SMART" id="SM00534">
    <property type="entry name" value="MUTSac"/>
    <property type="match status" value="1"/>
</dbReference>
<dbReference type="InterPro" id="IPR007696">
    <property type="entry name" value="DNA_mismatch_repair_MutS_core"/>
</dbReference>
<dbReference type="InterPro" id="IPR000432">
    <property type="entry name" value="DNA_mismatch_repair_MutS_C"/>
</dbReference>
<dbReference type="SUPFAM" id="SSF52540">
    <property type="entry name" value="P-loop containing nucleoside triphosphate hydrolases"/>
    <property type="match status" value="1"/>
</dbReference>
<keyword evidence="3" id="KW-0238">DNA-binding</keyword>
<reference evidence="5 6" key="1">
    <citation type="journal article" date="2013" name="Genome Announc.">
        <title>The Draft Genome Sequence of Sphingomonas paucimobilis Strain HER1398 (Proteobacteria), Host to the Giant PAU Phage, Indicates That It Is a Member of the Genus Sphingobacterium (Bacteroidetes).</title>
        <authorList>
            <person name="White R.A.III."/>
            <person name="Suttle C.A."/>
        </authorList>
    </citation>
    <scope>NUCLEOTIDE SEQUENCE [LARGE SCALE GENOMIC DNA]</scope>
    <source>
        <strain evidence="5 6">HER1398</strain>
    </source>
</reference>
<dbReference type="GO" id="GO:0030983">
    <property type="term" value="F:mismatched DNA binding"/>
    <property type="evidence" value="ECO:0007669"/>
    <property type="project" value="InterPro"/>
</dbReference>
<comment type="caution">
    <text evidence="5">The sequence shown here is derived from an EMBL/GenBank/DDBJ whole genome shotgun (WGS) entry which is preliminary data.</text>
</comment>
<evidence type="ECO:0000313" key="6">
    <source>
        <dbReference type="Proteomes" id="UP000016584"/>
    </source>
</evidence>
<dbReference type="InterPro" id="IPR027417">
    <property type="entry name" value="P-loop_NTPase"/>
</dbReference>
<dbReference type="GO" id="GO:0006298">
    <property type="term" value="P:mismatch repair"/>
    <property type="evidence" value="ECO:0007669"/>
    <property type="project" value="InterPro"/>
</dbReference>
<gene>
    <name evidence="5" type="ORF">M472_10505</name>
</gene>
<dbReference type="EMBL" id="ATDL01000015">
    <property type="protein sequence ID" value="ERJ59203.1"/>
    <property type="molecule type" value="Genomic_DNA"/>
</dbReference>
<accession>U2J964</accession>
<dbReference type="GO" id="GO:0140664">
    <property type="term" value="F:ATP-dependent DNA damage sensor activity"/>
    <property type="evidence" value="ECO:0007669"/>
    <property type="project" value="InterPro"/>
</dbReference>
<dbReference type="InterPro" id="IPR036187">
    <property type="entry name" value="DNA_mismatch_repair_MutS_sf"/>
</dbReference>
<dbReference type="Pfam" id="PF00488">
    <property type="entry name" value="MutS_V"/>
    <property type="match status" value="1"/>
</dbReference>
<dbReference type="SUPFAM" id="SSF48334">
    <property type="entry name" value="DNA repair protein MutS, domain III"/>
    <property type="match status" value="1"/>
</dbReference>
<dbReference type="InterPro" id="IPR045076">
    <property type="entry name" value="MutS"/>
</dbReference>